<evidence type="ECO:0000313" key="1">
    <source>
        <dbReference type="EMBL" id="MBB4858499.1"/>
    </source>
</evidence>
<dbReference type="AlphaFoldDB" id="A0A7W7NWK3"/>
<evidence type="ECO:0000313" key="2">
    <source>
        <dbReference type="Proteomes" id="UP000555448"/>
    </source>
</evidence>
<sequence>MTTTTEPSRARAVLSNEDFKLLQEAVVYYIKAHEDDPISSKYANLHHRLGSAIRR</sequence>
<protein>
    <submittedName>
        <fullName evidence="1">Putative Zn-dependent peptidase</fullName>
    </submittedName>
</protein>
<name>A0A7W7NWK3_9SPHN</name>
<dbReference type="Proteomes" id="UP000555448">
    <property type="component" value="Unassembled WGS sequence"/>
</dbReference>
<comment type="caution">
    <text evidence="1">The sequence shown here is derived from an EMBL/GenBank/DDBJ whole genome shotgun (WGS) entry which is preliminary data.</text>
</comment>
<gene>
    <name evidence="1" type="ORF">HNO88_001822</name>
</gene>
<reference evidence="1 2" key="1">
    <citation type="submission" date="2020-08" db="EMBL/GenBank/DDBJ databases">
        <title>Functional genomics of gut bacteria from endangered species of beetles.</title>
        <authorList>
            <person name="Carlos-Shanley C."/>
        </authorList>
    </citation>
    <scope>NUCLEOTIDE SEQUENCE [LARGE SCALE GENOMIC DNA]</scope>
    <source>
        <strain evidence="1 2">S00245</strain>
    </source>
</reference>
<organism evidence="1 2">
    <name type="scientific">Novosphingobium chloroacetimidivorans</name>
    <dbReference type="NCBI Taxonomy" id="1428314"/>
    <lineage>
        <taxon>Bacteria</taxon>
        <taxon>Pseudomonadati</taxon>
        <taxon>Pseudomonadota</taxon>
        <taxon>Alphaproteobacteria</taxon>
        <taxon>Sphingomonadales</taxon>
        <taxon>Sphingomonadaceae</taxon>
        <taxon>Novosphingobium</taxon>
    </lineage>
</organism>
<dbReference type="EMBL" id="JACHLR010000006">
    <property type="protein sequence ID" value="MBB4858499.1"/>
    <property type="molecule type" value="Genomic_DNA"/>
</dbReference>
<accession>A0A7W7NWK3</accession>
<keyword evidence="2" id="KW-1185">Reference proteome</keyword>
<proteinExistence type="predicted"/>